<proteinExistence type="predicted"/>
<reference evidence="1 2" key="1">
    <citation type="journal article" date="2007" name="Photosyn. Res.">
        <title>Complete nucleotide sequence of the freshwater unicellular cyanobacterium Synechococcus elongatus PCC 6301 chromosome: gene content and organization.</title>
        <authorList>
            <person name="Sugita C."/>
            <person name="Ogata K."/>
            <person name="Shikata M."/>
            <person name="Jikuya H."/>
            <person name="Takano J."/>
            <person name="Furumichi M."/>
            <person name="Kanehisa M."/>
            <person name="Omata T."/>
            <person name="Sugiura M."/>
            <person name="Sugita M."/>
        </authorList>
    </citation>
    <scope>NUCLEOTIDE SEQUENCE [LARGE SCALE GENOMIC DNA]</scope>
    <source>
        <strain evidence="2">ATCC 27144 / PCC 6301 / SAUG 1402/1</strain>
    </source>
</reference>
<evidence type="ECO:0000313" key="2">
    <source>
        <dbReference type="Proteomes" id="UP000001175"/>
    </source>
</evidence>
<name>A0A0H3KBC7_SYNP6</name>
<dbReference type="Proteomes" id="UP000001175">
    <property type="component" value="Chromosome"/>
</dbReference>
<organism evidence="1 2">
    <name type="scientific">Synechococcus sp. (strain ATCC 27144 / PCC 6301 / SAUG 1402/1)</name>
    <name type="common">Anacystis nidulans</name>
    <dbReference type="NCBI Taxonomy" id="269084"/>
    <lineage>
        <taxon>Bacteria</taxon>
        <taxon>Bacillati</taxon>
        <taxon>Cyanobacteriota</taxon>
        <taxon>Cyanophyceae</taxon>
        <taxon>Synechococcales</taxon>
        <taxon>Synechococcaceae</taxon>
        <taxon>Synechococcus</taxon>
    </lineage>
</organism>
<sequence>MVPPTLLEEQSKLLHSAACRCQDCYRLTTDHDRFLEDMPQDPEILMADFQKMGLFKPESIAIADRLTTSELRQALFFKNASQGDPEQGSNAESFGCRSRWFRSGICCCFWTASGSFFQQHSS</sequence>
<dbReference type="eggNOG" id="COG0715">
    <property type="taxonomic scope" value="Bacteria"/>
</dbReference>
<accession>A0A0H3KBC7</accession>
<gene>
    <name evidence="1" type="ordered locus">syc1985_d</name>
</gene>
<dbReference type="KEGG" id="syc:syc1985_d"/>
<evidence type="ECO:0000313" key="1">
    <source>
        <dbReference type="EMBL" id="BAD80175.1"/>
    </source>
</evidence>
<dbReference type="AlphaFoldDB" id="A0A0H3KBC7"/>
<protein>
    <submittedName>
        <fullName evidence="1">Uncharacterized protein</fullName>
    </submittedName>
</protein>
<dbReference type="EMBL" id="AP008231">
    <property type="protein sequence ID" value="BAD80175.1"/>
    <property type="molecule type" value="Genomic_DNA"/>
</dbReference>